<dbReference type="SUPFAM" id="SSF46955">
    <property type="entry name" value="Putative DNA-binding domain"/>
    <property type="match status" value="1"/>
</dbReference>
<dbReference type="InterPro" id="IPR009061">
    <property type="entry name" value="DNA-bd_dom_put_sf"/>
</dbReference>
<name>A0A926UTA9_9CYAN</name>
<evidence type="ECO:0000259" key="1">
    <source>
        <dbReference type="Pfam" id="PF12728"/>
    </source>
</evidence>
<dbReference type="RefSeq" id="WP_190350793.1">
    <property type="nucleotide sequence ID" value="NZ_JACJPY010000025.1"/>
</dbReference>
<feature type="domain" description="Helix-turn-helix" evidence="1">
    <location>
        <begin position="81"/>
        <end position="127"/>
    </location>
</feature>
<reference evidence="2" key="2">
    <citation type="submission" date="2020-08" db="EMBL/GenBank/DDBJ databases">
        <authorList>
            <person name="Chen M."/>
            <person name="Teng W."/>
            <person name="Zhao L."/>
            <person name="Hu C."/>
            <person name="Zhou Y."/>
            <person name="Han B."/>
            <person name="Song L."/>
            <person name="Shu W."/>
        </authorList>
    </citation>
    <scope>NUCLEOTIDE SEQUENCE</scope>
    <source>
        <strain evidence="2">FACHB-1277</strain>
    </source>
</reference>
<accession>A0A926UTA9</accession>
<proteinExistence type="predicted"/>
<dbReference type="GO" id="GO:0003677">
    <property type="term" value="F:DNA binding"/>
    <property type="evidence" value="ECO:0007669"/>
    <property type="project" value="InterPro"/>
</dbReference>
<dbReference type="Pfam" id="PF12728">
    <property type="entry name" value="HTH_17"/>
    <property type="match status" value="1"/>
</dbReference>
<keyword evidence="3" id="KW-1185">Reference proteome</keyword>
<sequence length="151" mass="17041">MIALTQSLHIPTEEETEISKESSRIFASHISEGVRHLKIVEADGSEEIAAIPAAAYRLFIDILTQMSQGNAVTIIPIHAELTTQEAADLINVSRPFLIKQLEEGIIPYYKVGKHRRIRFTDLMEYKTNIDAARSKVLDELVEESQKLGFYD</sequence>
<dbReference type="Proteomes" id="UP000631421">
    <property type="component" value="Unassembled WGS sequence"/>
</dbReference>
<dbReference type="NCBIfam" id="TIGR01764">
    <property type="entry name" value="excise"/>
    <property type="match status" value="1"/>
</dbReference>
<evidence type="ECO:0000313" key="3">
    <source>
        <dbReference type="Proteomes" id="UP000631421"/>
    </source>
</evidence>
<dbReference type="InterPro" id="IPR010093">
    <property type="entry name" value="SinI_DNA-bd"/>
</dbReference>
<organism evidence="2 3">
    <name type="scientific">Pseudanabaena cinerea FACHB-1277</name>
    <dbReference type="NCBI Taxonomy" id="2949581"/>
    <lineage>
        <taxon>Bacteria</taxon>
        <taxon>Bacillati</taxon>
        <taxon>Cyanobacteriota</taxon>
        <taxon>Cyanophyceae</taxon>
        <taxon>Pseudanabaenales</taxon>
        <taxon>Pseudanabaenaceae</taxon>
        <taxon>Pseudanabaena</taxon>
        <taxon>Pseudanabaena cinerea</taxon>
    </lineage>
</organism>
<dbReference type="AlphaFoldDB" id="A0A926UTA9"/>
<evidence type="ECO:0000313" key="2">
    <source>
        <dbReference type="EMBL" id="MBD2150428.1"/>
    </source>
</evidence>
<protein>
    <submittedName>
        <fullName evidence="2">Helix-turn-helix domain-containing protein</fullName>
    </submittedName>
</protein>
<gene>
    <name evidence="2" type="ORF">H6F44_09895</name>
</gene>
<comment type="caution">
    <text evidence="2">The sequence shown here is derived from an EMBL/GenBank/DDBJ whole genome shotgun (WGS) entry which is preliminary data.</text>
</comment>
<dbReference type="InterPro" id="IPR041657">
    <property type="entry name" value="HTH_17"/>
</dbReference>
<dbReference type="EMBL" id="JACJPY010000025">
    <property type="protein sequence ID" value="MBD2150428.1"/>
    <property type="molecule type" value="Genomic_DNA"/>
</dbReference>
<reference evidence="2" key="1">
    <citation type="journal article" date="2015" name="ISME J.">
        <title>Draft Genome Sequence of Streptomyces incarnatus NRRL8089, which Produces the Nucleoside Antibiotic Sinefungin.</title>
        <authorList>
            <person name="Oshima K."/>
            <person name="Hattori M."/>
            <person name="Shimizu H."/>
            <person name="Fukuda K."/>
            <person name="Nemoto M."/>
            <person name="Inagaki K."/>
            <person name="Tamura T."/>
        </authorList>
    </citation>
    <scope>NUCLEOTIDE SEQUENCE</scope>
    <source>
        <strain evidence="2">FACHB-1277</strain>
    </source>
</reference>